<protein>
    <recommendedName>
        <fullName evidence="7">EamA domain-containing protein</fullName>
    </recommendedName>
</protein>
<evidence type="ECO:0000313" key="9">
    <source>
        <dbReference type="Proteomes" id="UP001227230"/>
    </source>
</evidence>
<feature type="transmembrane region" description="Helical" evidence="6">
    <location>
        <begin position="528"/>
        <end position="548"/>
    </location>
</feature>
<feature type="transmembrane region" description="Helical" evidence="6">
    <location>
        <begin position="68"/>
        <end position="90"/>
    </location>
</feature>
<accession>A0ABY9BH56</accession>
<comment type="similarity">
    <text evidence="2">Belongs to the drug/metabolite transporter (DMT) superfamily. Plant drug/metabolite exporter (P-DME) (TC 2.A.7.4) family.</text>
</comment>
<feature type="transmembrane region" description="Helical" evidence="6">
    <location>
        <begin position="929"/>
        <end position="948"/>
    </location>
</feature>
<proteinExistence type="inferred from homology"/>
<feature type="transmembrane region" description="Helical" evidence="6">
    <location>
        <begin position="872"/>
        <end position="891"/>
    </location>
</feature>
<feature type="domain" description="EamA" evidence="7">
    <location>
        <begin position="808"/>
        <end position="946"/>
    </location>
</feature>
<dbReference type="InterPro" id="IPR000620">
    <property type="entry name" value="EamA_dom"/>
</dbReference>
<feature type="transmembrane region" description="Helical" evidence="6">
    <location>
        <begin position="129"/>
        <end position="149"/>
    </location>
</feature>
<dbReference type="InterPro" id="IPR030184">
    <property type="entry name" value="WAT1-related"/>
</dbReference>
<feature type="domain" description="EamA" evidence="7">
    <location>
        <begin position="633"/>
        <end position="767"/>
    </location>
</feature>
<feature type="domain" description="EamA" evidence="7">
    <location>
        <begin position="184"/>
        <end position="322"/>
    </location>
</feature>
<keyword evidence="5 6" id="KW-0472">Membrane</keyword>
<evidence type="ECO:0000259" key="7">
    <source>
        <dbReference type="Pfam" id="PF00892"/>
    </source>
</evidence>
<feature type="transmembrane region" description="Helical" evidence="6">
    <location>
        <begin position="96"/>
        <end position="117"/>
    </location>
</feature>
<feature type="domain" description="EamA" evidence="7">
    <location>
        <begin position="496"/>
        <end position="618"/>
    </location>
</feature>
<feature type="domain" description="EamA" evidence="7">
    <location>
        <begin position="10"/>
        <end position="143"/>
    </location>
</feature>
<feature type="transmembrane region" description="Helical" evidence="6">
    <location>
        <begin position="752"/>
        <end position="772"/>
    </location>
</feature>
<feature type="transmembrane region" description="Helical" evidence="6">
    <location>
        <begin position="499"/>
        <end position="522"/>
    </location>
</feature>
<dbReference type="Pfam" id="PF00892">
    <property type="entry name" value="EamA"/>
    <property type="match status" value="5"/>
</dbReference>
<feature type="transmembrane region" description="Helical" evidence="6">
    <location>
        <begin position="279"/>
        <end position="299"/>
    </location>
</feature>
<feature type="transmembrane region" description="Helical" evidence="6">
    <location>
        <begin position="691"/>
        <end position="713"/>
    </location>
</feature>
<name>A0ABY9BH56_VITVI</name>
<dbReference type="SUPFAM" id="SSF103481">
    <property type="entry name" value="Multidrug resistance efflux transporter EmrE"/>
    <property type="match status" value="4"/>
</dbReference>
<evidence type="ECO:0000256" key="3">
    <source>
        <dbReference type="ARBA" id="ARBA00022692"/>
    </source>
</evidence>
<evidence type="ECO:0000313" key="8">
    <source>
        <dbReference type="EMBL" id="WJZ82154.1"/>
    </source>
</evidence>
<feature type="transmembrane region" description="Helical" evidence="6">
    <location>
        <begin position="657"/>
        <end position="679"/>
    </location>
</feature>
<feature type="transmembrane region" description="Helical" evidence="6">
    <location>
        <begin position="248"/>
        <end position="267"/>
    </location>
</feature>
<organism evidence="8 9">
    <name type="scientific">Vitis vinifera</name>
    <name type="common">Grape</name>
    <dbReference type="NCBI Taxonomy" id="29760"/>
    <lineage>
        <taxon>Eukaryota</taxon>
        <taxon>Viridiplantae</taxon>
        <taxon>Streptophyta</taxon>
        <taxon>Embryophyta</taxon>
        <taxon>Tracheophyta</taxon>
        <taxon>Spermatophyta</taxon>
        <taxon>Magnoliopsida</taxon>
        <taxon>eudicotyledons</taxon>
        <taxon>Gunneridae</taxon>
        <taxon>Pentapetalae</taxon>
        <taxon>rosids</taxon>
        <taxon>Vitales</taxon>
        <taxon>Vitaceae</taxon>
        <taxon>Viteae</taxon>
        <taxon>Vitis</taxon>
    </lineage>
</organism>
<feature type="transmembrane region" description="Helical" evidence="6">
    <location>
        <begin position="903"/>
        <end position="923"/>
    </location>
</feature>
<evidence type="ECO:0000256" key="2">
    <source>
        <dbReference type="ARBA" id="ARBA00007635"/>
    </source>
</evidence>
<evidence type="ECO:0000256" key="4">
    <source>
        <dbReference type="ARBA" id="ARBA00022989"/>
    </source>
</evidence>
<feature type="transmembrane region" description="Helical" evidence="6">
    <location>
        <begin position="182"/>
        <end position="202"/>
    </location>
</feature>
<feature type="transmembrane region" description="Helical" evidence="6">
    <location>
        <begin position="838"/>
        <end position="860"/>
    </location>
</feature>
<keyword evidence="9" id="KW-1185">Reference proteome</keyword>
<evidence type="ECO:0000256" key="5">
    <source>
        <dbReference type="ARBA" id="ARBA00023136"/>
    </source>
</evidence>
<dbReference type="EMBL" id="CP126649">
    <property type="protein sequence ID" value="WJZ82154.1"/>
    <property type="molecule type" value="Genomic_DNA"/>
</dbReference>
<sequence>MKNWGPYGAMVLIQLAYGGSNILIKIAIDKGLNQIVFVVYRHIIAMLLLGPFAYVFERTQRPSLSFSVMMKIFVLASLGTTVHLNVYYAGLHYTSATVASALGNVIPGLTFLMAVLFRMEEVRIRSARGRAKVLGTMVCIGGALTFTFWKGGYLFNGFTERPLINVYSTKGSASEHHGGKNWIKGSVLILISHIAWSSWLILQAVVYKVYPARLSLNVLICFFASLQSSFLALIFARNPVLWKLEWNVQLLTIIYCGVVISGLVYYLQTWCISKRGPVFAAMFTPLLVIFVGIFSAVAFAERLHLSSLIGAFLIIAGLYIVLWGKRTDGRSEGISKSKKGLDDDKKVYHKKNFSAVKYSKQWQNHRSNGYKMKQHHLQLPWRDSSWRGDHAPSIATTDETLGHFAICGLVASALSNGIPSLTFLMAVLFRMEEVRIQSARGRAKVLGTMVCIGGALTFTFWKGGCLFNGFTERPLINVYSTKGSASEHHGMKNWIKGSVLILISHIAWSSWLILQAVVYKVYPARLSLNGLICFFASLQSSFLALIFARNPVLWKLEWNVQLLTIIYCGVVGSGLVYYLQTWCISKRGPVFAAMFTPLLVSFVGIFSAVVAFAERLHLSRCLIMKTWGPHGAMVLVQLANGGSIILMGIAMDKGLNQIVFVVYRHIIAMLLLGPFAYVLERTQRPSLSFSVMMKIFVLASLGTTIFLNVYYAGLHYTSATVASALSNGIPSLTFLMAVLFRMEEVRIQSARGRAKVLGTMVCICGALTFTFWKEGYLFNGFMERPLINVHSTKGSASELNHGVKNWIKGSALILISNIAWCSWLILQVVVYKVYPARLSLNVLICFFASLQSSFLALIFARNPVLWKLEWNVQLWTIIYSGVVGSGLVYYLQTWCINKRGPVFAAMFTPLQVITVGIFSAVAFAERLHLGSLIGAFLIIAGLYIVLWGKRTDGRSEGTSESEKGLHDDKVLEISVNDEPGTIPITNERK</sequence>
<gene>
    <name evidence="8" type="ORF">VitviT2T_001938</name>
</gene>
<comment type="subcellular location">
    <subcellularLocation>
        <location evidence="1">Membrane</location>
        <topology evidence="1">Multi-pass membrane protein</topology>
    </subcellularLocation>
</comment>
<dbReference type="PANTHER" id="PTHR31218">
    <property type="entry name" value="WAT1-RELATED PROTEIN"/>
    <property type="match status" value="1"/>
</dbReference>
<dbReference type="Proteomes" id="UP001227230">
    <property type="component" value="Chromosome 2"/>
</dbReference>
<feature type="transmembrane region" description="Helical" evidence="6">
    <location>
        <begin position="7"/>
        <end position="28"/>
    </location>
</feature>
<feature type="transmembrane region" description="Helical" evidence="6">
    <location>
        <begin position="806"/>
        <end position="826"/>
    </location>
</feature>
<evidence type="ECO:0000256" key="1">
    <source>
        <dbReference type="ARBA" id="ARBA00004141"/>
    </source>
</evidence>
<evidence type="ECO:0000256" key="6">
    <source>
        <dbReference type="SAM" id="Phobius"/>
    </source>
</evidence>
<keyword evidence="3 6" id="KW-0812">Transmembrane</keyword>
<feature type="transmembrane region" description="Helical" evidence="6">
    <location>
        <begin position="214"/>
        <end position="236"/>
    </location>
</feature>
<feature type="transmembrane region" description="Helical" evidence="6">
    <location>
        <begin position="591"/>
        <end position="612"/>
    </location>
</feature>
<feature type="transmembrane region" description="Helical" evidence="6">
    <location>
        <begin position="719"/>
        <end position="740"/>
    </location>
</feature>
<dbReference type="InterPro" id="IPR037185">
    <property type="entry name" value="EmrE-like"/>
</dbReference>
<reference evidence="8 9" key="1">
    <citation type="journal article" date="2023" name="Hortic Res">
        <title>The complete reference genome for grapevine (Vitis vinifera L.) genetics and breeding.</title>
        <authorList>
            <person name="Shi X."/>
            <person name="Cao S."/>
            <person name="Wang X."/>
            <person name="Huang S."/>
            <person name="Wang Y."/>
            <person name="Liu Z."/>
            <person name="Liu W."/>
            <person name="Leng X."/>
            <person name="Peng Y."/>
            <person name="Wang N."/>
            <person name="Wang Y."/>
            <person name="Ma Z."/>
            <person name="Xu X."/>
            <person name="Zhang F."/>
            <person name="Xue H."/>
            <person name="Zhong H."/>
            <person name="Wang Y."/>
            <person name="Zhang K."/>
            <person name="Velt A."/>
            <person name="Avia K."/>
            <person name="Holtgrawe D."/>
            <person name="Grimplet J."/>
            <person name="Matus J.T."/>
            <person name="Ware D."/>
            <person name="Wu X."/>
            <person name="Wang H."/>
            <person name="Liu C."/>
            <person name="Fang Y."/>
            <person name="Rustenholz C."/>
            <person name="Cheng Z."/>
            <person name="Xiao H."/>
            <person name="Zhou Y."/>
        </authorList>
    </citation>
    <scope>NUCLEOTIDE SEQUENCE [LARGE SCALE GENOMIC DNA]</scope>
    <source>
        <strain evidence="9">cv. Pinot noir / PN40024</strain>
        <tissue evidence="8">Leaf</tissue>
    </source>
</reference>
<feature type="transmembrane region" description="Helical" evidence="6">
    <location>
        <begin position="305"/>
        <end position="324"/>
    </location>
</feature>
<keyword evidence="4 6" id="KW-1133">Transmembrane helix</keyword>
<feature type="transmembrane region" description="Helical" evidence="6">
    <location>
        <begin position="34"/>
        <end position="56"/>
    </location>
</feature>
<feature type="transmembrane region" description="Helical" evidence="6">
    <location>
        <begin position="560"/>
        <end position="579"/>
    </location>
</feature>